<dbReference type="PANTHER" id="PTHR32063">
    <property type="match status" value="1"/>
</dbReference>
<evidence type="ECO:0008006" key="4">
    <source>
        <dbReference type="Google" id="ProtNLM"/>
    </source>
</evidence>
<dbReference type="Proteomes" id="UP000298057">
    <property type="component" value="Unassembled WGS sequence"/>
</dbReference>
<feature type="transmembrane region" description="Helical" evidence="1">
    <location>
        <begin position="12"/>
        <end position="32"/>
    </location>
</feature>
<dbReference type="Gene3D" id="1.20.1640.10">
    <property type="entry name" value="Multidrug efflux transporter AcrB transmembrane domain"/>
    <property type="match status" value="1"/>
</dbReference>
<evidence type="ECO:0000256" key="1">
    <source>
        <dbReference type="SAM" id="Phobius"/>
    </source>
</evidence>
<accession>A0ABY2NFS8</accession>
<keyword evidence="1" id="KW-0472">Membrane</keyword>
<dbReference type="Pfam" id="PF00873">
    <property type="entry name" value="ACR_tran"/>
    <property type="match status" value="1"/>
</dbReference>
<dbReference type="PANTHER" id="PTHR32063:SF24">
    <property type="entry name" value="CATION EFFLUX SYSTEM (ACRB_ACRD_ACRF FAMILY)"/>
    <property type="match status" value="1"/>
</dbReference>
<proteinExistence type="predicted"/>
<protein>
    <recommendedName>
        <fullName evidence="4">Efflux RND transporter permease subunit</fullName>
    </recommendedName>
</protein>
<dbReference type="Gene3D" id="3.30.70.1430">
    <property type="entry name" value="Multidrug efflux transporter AcrB pore domain"/>
    <property type="match status" value="1"/>
</dbReference>
<organism evidence="2 3">
    <name type="scientific">Leptospira selangorensis</name>
    <dbReference type="NCBI Taxonomy" id="2484982"/>
    <lineage>
        <taxon>Bacteria</taxon>
        <taxon>Pseudomonadati</taxon>
        <taxon>Spirochaetota</taxon>
        <taxon>Spirochaetia</taxon>
        <taxon>Leptospirales</taxon>
        <taxon>Leptospiraceae</taxon>
        <taxon>Leptospira</taxon>
    </lineage>
</organism>
<dbReference type="EMBL" id="RQGU01000046">
    <property type="protein sequence ID" value="TGM25886.1"/>
    <property type="molecule type" value="Genomic_DNA"/>
</dbReference>
<keyword evidence="3" id="KW-1185">Reference proteome</keyword>
<evidence type="ECO:0000313" key="2">
    <source>
        <dbReference type="EMBL" id="TGM25886.1"/>
    </source>
</evidence>
<gene>
    <name evidence="2" type="ORF">EHQ82_05055</name>
</gene>
<evidence type="ECO:0000313" key="3">
    <source>
        <dbReference type="Proteomes" id="UP000298057"/>
    </source>
</evidence>
<comment type="caution">
    <text evidence="2">The sequence shown here is derived from an EMBL/GenBank/DDBJ whole genome shotgun (WGS) entry which is preliminary data.</text>
</comment>
<keyword evidence="1" id="KW-0812">Transmembrane</keyword>
<name>A0ABY2NFS8_9LEPT</name>
<reference evidence="3" key="1">
    <citation type="journal article" date="2019" name="PLoS Negl. Trop. Dis.">
        <title>Revisiting the worldwide diversity of Leptospira species in the environment.</title>
        <authorList>
            <person name="Vincent A.T."/>
            <person name="Schiettekatte O."/>
            <person name="Bourhy P."/>
            <person name="Veyrier F.J."/>
            <person name="Picardeau M."/>
        </authorList>
    </citation>
    <scope>NUCLEOTIDE SEQUENCE [LARGE SCALE GENOMIC DNA]</scope>
    <source>
        <strain evidence="3">201702406</strain>
    </source>
</reference>
<dbReference type="InterPro" id="IPR001036">
    <property type="entry name" value="Acrflvin-R"/>
</dbReference>
<sequence length="76" mass="8620">MEFLTKVVSFSLNNRFLIITCSVLLILGGFYATSHLKVDAVPDITNVQVQVITTSPSLSTLEIEWQPLEFQYPFVR</sequence>
<keyword evidence="1" id="KW-1133">Transmembrane helix</keyword>